<dbReference type="Proteomes" id="UP000549457">
    <property type="component" value="Unassembled WGS sequence"/>
</dbReference>
<evidence type="ECO:0008006" key="3">
    <source>
        <dbReference type="Google" id="ProtNLM"/>
    </source>
</evidence>
<gene>
    <name evidence="1" type="ORF">HNP73_003233</name>
</gene>
<dbReference type="Pfam" id="PF19796">
    <property type="entry name" value="DUF6280"/>
    <property type="match status" value="1"/>
</dbReference>
<evidence type="ECO:0000313" key="1">
    <source>
        <dbReference type="EMBL" id="MBB5223286.1"/>
    </source>
</evidence>
<proteinExistence type="predicted"/>
<dbReference type="RefSeq" id="WP_184151830.1">
    <property type="nucleotide sequence ID" value="NZ_JACHFM010000003.1"/>
</dbReference>
<evidence type="ECO:0000313" key="2">
    <source>
        <dbReference type="Proteomes" id="UP000549457"/>
    </source>
</evidence>
<sequence>MFDYVDELAFTNDQGARAQKLFAAVVLAALDDAIADDKKYGNGPDVIARWARSRDGREVLMCAGIDPNERTVKGMMDFVRRGVRTSVALSREESERQHARAEAEAA</sequence>
<keyword evidence="2" id="KW-1185">Reference proteome</keyword>
<reference evidence="1 2" key="1">
    <citation type="submission" date="2020-08" db="EMBL/GenBank/DDBJ databases">
        <title>Genomic Encyclopedia of Type Strains, Phase IV (KMG-IV): sequencing the most valuable type-strain genomes for metagenomic binning, comparative biology and taxonomic classification.</title>
        <authorList>
            <person name="Goeker M."/>
        </authorList>
    </citation>
    <scope>NUCLEOTIDE SEQUENCE [LARGE SCALE GENOMIC DNA]</scope>
    <source>
        <strain evidence="1 2">DSM 101730</strain>
    </source>
</reference>
<name>A0A840STY0_9RHOB</name>
<dbReference type="EMBL" id="JACHFM010000003">
    <property type="protein sequence ID" value="MBB5223286.1"/>
    <property type="molecule type" value="Genomic_DNA"/>
</dbReference>
<dbReference type="AlphaFoldDB" id="A0A840STY0"/>
<comment type="caution">
    <text evidence="1">The sequence shown here is derived from an EMBL/GenBank/DDBJ whole genome shotgun (WGS) entry which is preliminary data.</text>
</comment>
<accession>A0A840STY0</accession>
<organism evidence="1 2">
    <name type="scientific">Amaricoccus macauensis</name>
    <dbReference type="NCBI Taxonomy" id="57001"/>
    <lineage>
        <taxon>Bacteria</taxon>
        <taxon>Pseudomonadati</taxon>
        <taxon>Pseudomonadota</taxon>
        <taxon>Alphaproteobacteria</taxon>
        <taxon>Rhodobacterales</taxon>
        <taxon>Paracoccaceae</taxon>
        <taxon>Amaricoccus</taxon>
    </lineage>
</organism>
<protein>
    <recommendedName>
        <fullName evidence="3">Elongation factor P</fullName>
    </recommendedName>
</protein>
<dbReference type="InterPro" id="IPR046247">
    <property type="entry name" value="DUF6280"/>
</dbReference>